<dbReference type="EMBL" id="JAGKQM010000012">
    <property type="protein sequence ID" value="KAH0896206.1"/>
    <property type="molecule type" value="Genomic_DNA"/>
</dbReference>
<sequence>MVVALKFEHRTSKGGKETTMLWLWTCSGPAYGIYGILQGKHSNVSSPCFGFDNPHVAYQMRKTIISNVLITFLIMITSCLSSLYHPNHHKRYFAIIVPTTNLITFQNERACMNPNIFNHVSYPPTFRKILNPIVPLSTIPHKSSLYPRNLYLFSFSPKHHNDKYVLLRRRIFKKRSNLTKFFEEIFDDFYFEGDDEYNGIKHSLPYKNIGPYIYMSQIQKFV</sequence>
<protein>
    <submittedName>
        <fullName evidence="2">Uncharacterized protein</fullName>
    </submittedName>
</protein>
<accession>A0ABQ8AUK0</accession>
<keyword evidence="1" id="KW-1133">Transmembrane helix</keyword>
<evidence type="ECO:0000313" key="2">
    <source>
        <dbReference type="EMBL" id="KAH0896206.1"/>
    </source>
</evidence>
<evidence type="ECO:0000313" key="3">
    <source>
        <dbReference type="Proteomes" id="UP000824890"/>
    </source>
</evidence>
<organism evidence="2 3">
    <name type="scientific">Brassica napus</name>
    <name type="common">Rape</name>
    <dbReference type="NCBI Taxonomy" id="3708"/>
    <lineage>
        <taxon>Eukaryota</taxon>
        <taxon>Viridiplantae</taxon>
        <taxon>Streptophyta</taxon>
        <taxon>Embryophyta</taxon>
        <taxon>Tracheophyta</taxon>
        <taxon>Spermatophyta</taxon>
        <taxon>Magnoliopsida</taxon>
        <taxon>eudicotyledons</taxon>
        <taxon>Gunneridae</taxon>
        <taxon>Pentapetalae</taxon>
        <taxon>rosids</taxon>
        <taxon>malvids</taxon>
        <taxon>Brassicales</taxon>
        <taxon>Brassicaceae</taxon>
        <taxon>Brassiceae</taxon>
        <taxon>Brassica</taxon>
    </lineage>
</organism>
<keyword evidence="1" id="KW-0812">Transmembrane</keyword>
<feature type="transmembrane region" description="Helical" evidence="1">
    <location>
        <begin position="64"/>
        <end position="84"/>
    </location>
</feature>
<reference evidence="2 3" key="1">
    <citation type="submission" date="2021-05" db="EMBL/GenBank/DDBJ databases">
        <title>Genome Assembly of Synthetic Allotetraploid Brassica napus Reveals Homoeologous Exchanges between Subgenomes.</title>
        <authorList>
            <person name="Davis J.T."/>
        </authorList>
    </citation>
    <scope>NUCLEOTIDE SEQUENCE [LARGE SCALE GENOMIC DNA]</scope>
    <source>
        <strain evidence="3">cv. Da-Ae</strain>
        <tissue evidence="2">Seedling</tissue>
    </source>
</reference>
<gene>
    <name evidence="2" type="ORF">HID58_045774</name>
</gene>
<evidence type="ECO:0000256" key="1">
    <source>
        <dbReference type="SAM" id="Phobius"/>
    </source>
</evidence>
<dbReference type="Proteomes" id="UP000824890">
    <property type="component" value="Unassembled WGS sequence"/>
</dbReference>
<comment type="caution">
    <text evidence="2">The sequence shown here is derived from an EMBL/GenBank/DDBJ whole genome shotgun (WGS) entry which is preliminary data.</text>
</comment>
<feature type="transmembrane region" description="Helical" evidence="1">
    <location>
        <begin position="21"/>
        <end position="37"/>
    </location>
</feature>
<name>A0ABQ8AUK0_BRANA</name>
<keyword evidence="1" id="KW-0472">Membrane</keyword>
<keyword evidence="3" id="KW-1185">Reference proteome</keyword>
<proteinExistence type="predicted"/>